<dbReference type="EMBL" id="QLII01000001">
    <property type="protein sequence ID" value="RAI76540.1"/>
    <property type="molecule type" value="Genomic_DNA"/>
</dbReference>
<dbReference type="AlphaFoldDB" id="A0A327NMG6"/>
<feature type="transmembrane region" description="Helical" evidence="1">
    <location>
        <begin position="334"/>
        <end position="353"/>
    </location>
</feature>
<protein>
    <submittedName>
        <fullName evidence="2">Uncharacterized protein</fullName>
    </submittedName>
</protein>
<evidence type="ECO:0000313" key="2">
    <source>
        <dbReference type="EMBL" id="RAI76540.1"/>
    </source>
</evidence>
<evidence type="ECO:0000313" key="3">
    <source>
        <dbReference type="Proteomes" id="UP000249016"/>
    </source>
</evidence>
<feature type="transmembrane region" description="Helical" evidence="1">
    <location>
        <begin position="133"/>
        <end position="153"/>
    </location>
</feature>
<proteinExistence type="predicted"/>
<keyword evidence="1" id="KW-1133">Transmembrane helix</keyword>
<feature type="transmembrane region" description="Helical" evidence="1">
    <location>
        <begin position="391"/>
        <end position="411"/>
    </location>
</feature>
<dbReference type="OrthoDB" id="910687at2"/>
<comment type="caution">
    <text evidence="2">The sequence shown here is derived from an EMBL/GenBank/DDBJ whole genome shotgun (WGS) entry which is preliminary data.</text>
</comment>
<feature type="transmembrane region" description="Helical" evidence="1">
    <location>
        <begin position="45"/>
        <end position="64"/>
    </location>
</feature>
<feature type="transmembrane region" description="Helical" evidence="1">
    <location>
        <begin position="249"/>
        <end position="268"/>
    </location>
</feature>
<sequence>MFAAKNSFVLRYSTVFFSKRSDYPTKADQSAQAGLFPGSVEKSPVFAGLCIFLLAIPIFIYYQTLFKNAYNFPYEDDFNSALGFIFDYEYGGLDAWGKLKLIFSQYNEHRIVFNRLIFLADYALFGELNFKHLILFGNLPMILIGIIFIKVSFPRLPVYQKLVYLLPVAYSLFLFQYWELATWGMAALSNLYVVVFAMISLYCLLQPGKGAFILACIAAVVATFTIGSGMFSFIAGIPLLILLKAYRKLIIWVILAAITLGLYFVDYTRPPYHPDVVDSLVNHTGRAISYFFTLVGSMTGITRPKLAILFGVLLVLVTLGLVGYLWYKKRIMDHLPVLGWLLFLYLTCLSLMASRSGMGVEQAFSPRYGIVVVMLFACQAILALEVFTQRFLRLGLLAAYFGIALFVYVSATNQGNRQRIVDRTRQLQYSTAFFNDNPKNLFLHWGSPGIAEPIFRNVIQKSLYKLPNLTFRDLKSAPHSFDSTKLVATNTITSEVKPFSTHEFLVLYRSWALVNNGLPKNTTIQLIAQSAGTSYTFDTHKQIWDDITDRTLGRQYTYPGFSCVVDKKDLKPGHYVLWLCLTDGESTSYQQLDATMDV</sequence>
<accession>A0A327NMG6</accession>
<keyword evidence="1" id="KW-0472">Membrane</keyword>
<feature type="transmembrane region" description="Helical" evidence="1">
    <location>
        <begin position="184"/>
        <end position="205"/>
    </location>
</feature>
<reference evidence="2 3" key="1">
    <citation type="submission" date="2018-06" db="EMBL/GenBank/DDBJ databases">
        <title>Spirosoma sp. HMF3257 Genome sequencing and assembly.</title>
        <authorList>
            <person name="Kang H."/>
            <person name="Cha I."/>
            <person name="Kim H."/>
            <person name="Kang J."/>
            <person name="Joh K."/>
        </authorList>
    </citation>
    <scope>NUCLEOTIDE SEQUENCE [LARGE SCALE GENOMIC DNA]</scope>
    <source>
        <strain evidence="2 3">HMF3257</strain>
    </source>
</reference>
<feature type="transmembrane region" description="Helical" evidence="1">
    <location>
        <begin position="365"/>
        <end position="384"/>
    </location>
</feature>
<feature type="transmembrane region" description="Helical" evidence="1">
    <location>
        <begin position="280"/>
        <end position="301"/>
    </location>
</feature>
<name>A0A327NMG6_9BACT</name>
<feature type="transmembrane region" description="Helical" evidence="1">
    <location>
        <begin position="212"/>
        <end position="243"/>
    </location>
</feature>
<feature type="transmembrane region" description="Helical" evidence="1">
    <location>
        <begin position="162"/>
        <end position="178"/>
    </location>
</feature>
<evidence type="ECO:0000256" key="1">
    <source>
        <dbReference type="SAM" id="Phobius"/>
    </source>
</evidence>
<keyword evidence="1" id="KW-0812">Transmembrane</keyword>
<dbReference type="RefSeq" id="WP_111346298.1">
    <property type="nucleotide sequence ID" value="NZ_QLII01000001.1"/>
</dbReference>
<keyword evidence="3" id="KW-1185">Reference proteome</keyword>
<organism evidence="2 3">
    <name type="scientific">Spirosoma telluris</name>
    <dbReference type="NCBI Taxonomy" id="2183553"/>
    <lineage>
        <taxon>Bacteria</taxon>
        <taxon>Pseudomonadati</taxon>
        <taxon>Bacteroidota</taxon>
        <taxon>Cytophagia</taxon>
        <taxon>Cytophagales</taxon>
        <taxon>Cytophagaceae</taxon>
        <taxon>Spirosoma</taxon>
    </lineage>
</organism>
<feature type="transmembrane region" description="Helical" evidence="1">
    <location>
        <begin position="307"/>
        <end position="327"/>
    </location>
</feature>
<gene>
    <name evidence="2" type="ORF">HMF3257_24550</name>
</gene>
<dbReference type="Proteomes" id="UP000249016">
    <property type="component" value="Unassembled WGS sequence"/>
</dbReference>